<dbReference type="Pfam" id="PF05226">
    <property type="entry name" value="CHASE2"/>
    <property type="match status" value="1"/>
</dbReference>
<dbReference type="InterPro" id="IPR007890">
    <property type="entry name" value="CHASE2"/>
</dbReference>
<reference evidence="9 10" key="1">
    <citation type="submission" date="2020-08" db="EMBL/GenBank/DDBJ databases">
        <title>Genomic Encyclopedia of Type Strains, Phase IV (KMG-IV): sequencing the most valuable type-strain genomes for metagenomic binning, comparative biology and taxonomic classification.</title>
        <authorList>
            <person name="Goeker M."/>
        </authorList>
    </citation>
    <scope>NUCLEOTIDE SEQUENCE [LARGE SCALE GENOMIC DNA]</scope>
    <source>
        <strain evidence="9 10">DSM 22071</strain>
    </source>
</reference>
<evidence type="ECO:0000256" key="2">
    <source>
        <dbReference type="ARBA" id="ARBA00005381"/>
    </source>
</evidence>
<dbReference type="EMBL" id="JACHID010000001">
    <property type="protein sequence ID" value="MBB5020936.1"/>
    <property type="molecule type" value="Genomic_DNA"/>
</dbReference>
<name>A0A7W7Y2L9_9BACT</name>
<keyword evidence="6 7" id="KW-0472">Membrane</keyword>
<protein>
    <submittedName>
        <fullName evidence="9">Adenylate cyclase</fullName>
        <ecNumber evidence="9">4.6.1.1</ecNumber>
    </submittedName>
</protein>
<dbReference type="InterPro" id="IPR001054">
    <property type="entry name" value="A/G_cyclase"/>
</dbReference>
<comment type="similarity">
    <text evidence="2">Belongs to the adenylyl cyclase class-3 family.</text>
</comment>
<gene>
    <name evidence="9" type="ORF">HNR37_000239</name>
</gene>
<keyword evidence="10" id="KW-1185">Reference proteome</keyword>
<feature type="transmembrane region" description="Helical" evidence="7">
    <location>
        <begin position="389"/>
        <end position="409"/>
    </location>
</feature>
<comment type="caution">
    <text evidence="9">The sequence shown here is derived from an EMBL/GenBank/DDBJ whole genome shotgun (WGS) entry which is preliminary data.</text>
</comment>
<dbReference type="PANTHER" id="PTHR43081">
    <property type="entry name" value="ADENYLATE CYCLASE, TERMINAL-DIFFERENTIATION SPECIFIC-RELATED"/>
    <property type="match status" value="1"/>
</dbReference>
<dbReference type="SUPFAM" id="SSF55073">
    <property type="entry name" value="Nucleotide cyclase"/>
    <property type="match status" value="1"/>
</dbReference>
<dbReference type="GO" id="GO:0006171">
    <property type="term" value="P:cAMP biosynthetic process"/>
    <property type="evidence" value="ECO:0007669"/>
    <property type="project" value="TreeGrafter"/>
</dbReference>
<dbReference type="Gene3D" id="3.30.70.1230">
    <property type="entry name" value="Nucleotide cyclase"/>
    <property type="match status" value="1"/>
</dbReference>
<dbReference type="SMART" id="SM00044">
    <property type="entry name" value="CYCc"/>
    <property type="match status" value="1"/>
</dbReference>
<evidence type="ECO:0000256" key="1">
    <source>
        <dbReference type="ARBA" id="ARBA00004196"/>
    </source>
</evidence>
<evidence type="ECO:0000256" key="3">
    <source>
        <dbReference type="ARBA" id="ARBA00022475"/>
    </source>
</evidence>
<comment type="subcellular location">
    <subcellularLocation>
        <location evidence="1">Cell envelope</location>
    </subcellularLocation>
</comment>
<evidence type="ECO:0000256" key="7">
    <source>
        <dbReference type="SAM" id="Phobius"/>
    </source>
</evidence>
<evidence type="ECO:0000256" key="4">
    <source>
        <dbReference type="ARBA" id="ARBA00022692"/>
    </source>
</evidence>
<evidence type="ECO:0000259" key="8">
    <source>
        <dbReference type="PROSITE" id="PS50125"/>
    </source>
</evidence>
<dbReference type="InterPro" id="IPR050697">
    <property type="entry name" value="Adenylyl/Guanylyl_Cyclase_3/4"/>
</dbReference>
<dbReference type="GO" id="GO:0030313">
    <property type="term" value="C:cell envelope"/>
    <property type="evidence" value="ECO:0007669"/>
    <property type="project" value="UniProtKB-SubCell"/>
</dbReference>
<keyword evidence="9" id="KW-0456">Lyase</keyword>
<dbReference type="RefSeq" id="WP_183728632.1">
    <property type="nucleotide sequence ID" value="NZ_JACHID010000001.1"/>
</dbReference>
<keyword evidence="5 7" id="KW-1133">Transmembrane helix</keyword>
<proteinExistence type="inferred from homology"/>
<evidence type="ECO:0000256" key="6">
    <source>
        <dbReference type="ARBA" id="ARBA00023136"/>
    </source>
</evidence>
<sequence length="708" mass="79382">MSIVLLAVVVTVASWHSGGLQRLEWFTYDARMQQIRGETQTHPDIAVILIDEATLQAMNPVIGRWPWPRAIYSDLLDFLSLGEPRAVVFDILFSEYQRSMDEDEMGEDDEIFAWATMQQGNVIHAFQILQEEDDEIPAQVQQSRMPQEFANRFALPLKGDLPPLRNHTILPFTELYQGALGAGVVNMQADADGIFRRVPLAFNFDGEIYPALSLAPLIYTEERQIVRSQDGYHFNGRNIPFDRRETFLPNYYGEFNAYSMGGIFSSLQAIIRGDMASVIVDPAEFHDKIVFIGASAIGLQDVKTTPLSPNTPGVYIHASVASNILMDDYLQPVAYNFTYIAIGLLALVSLVCVFLFQRLWLQVGLPALCIAAYVVLAWWQFGLGYAWDVIPPFTAGALSWFGGFAYLSFTESKDKRKVRRMLSQYVSPAILTEVVDRYDTIAKADVGTTENLTILFSDIRSFTNISEKMSASEVVDLLNIYLTDMCDVIFDYQGTLDKFIGDAIMAFWGAPIRIDDHADQALSAAMEMERRLPLVNEKLLAKGYPELKIGIGLHTGEVVLGNIGSERKLDYTIIGDNVNLGSRTEGLTKEFGSTILLTESTFAALTLDIPCAQVDLVRVKGKTQPIALYRPLAKPEDPTHIYEEAKRTAQLVHDGFEAYLHRNWEKAIECFASAPAHPSLDSMIDRCRRYQQAEPPADWDGVHTMQTK</sequence>
<dbReference type="InterPro" id="IPR029787">
    <property type="entry name" value="Nucleotide_cyclase"/>
</dbReference>
<organism evidence="9 10">
    <name type="scientific">Desulfurispira natronophila</name>
    <dbReference type="NCBI Taxonomy" id="682562"/>
    <lineage>
        <taxon>Bacteria</taxon>
        <taxon>Pseudomonadati</taxon>
        <taxon>Chrysiogenota</taxon>
        <taxon>Chrysiogenia</taxon>
        <taxon>Chrysiogenales</taxon>
        <taxon>Chrysiogenaceae</taxon>
        <taxon>Desulfurispira</taxon>
    </lineage>
</organism>
<dbReference type="GO" id="GO:0035556">
    <property type="term" value="P:intracellular signal transduction"/>
    <property type="evidence" value="ECO:0007669"/>
    <property type="project" value="InterPro"/>
</dbReference>
<keyword evidence="4 7" id="KW-0812">Transmembrane</keyword>
<dbReference type="EC" id="4.6.1.1" evidence="9"/>
<evidence type="ECO:0000256" key="5">
    <source>
        <dbReference type="ARBA" id="ARBA00022989"/>
    </source>
</evidence>
<dbReference type="GO" id="GO:0004016">
    <property type="term" value="F:adenylate cyclase activity"/>
    <property type="evidence" value="ECO:0007669"/>
    <property type="project" value="UniProtKB-EC"/>
</dbReference>
<dbReference type="SMART" id="SM01080">
    <property type="entry name" value="CHASE2"/>
    <property type="match status" value="1"/>
</dbReference>
<dbReference type="PANTHER" id="PTHR43081:SF1">
    <property type="entry name" value="ADENYLATE CYCLASE, TERMINAL-DIFFERENTIATION SPECIFIC"/>
    <property type="match status" value="1"/>
</dbReference>
<dbReference type="Proteomes" id="UP000528322">
    <property type="component" value="Unassembled WGS sequence"/>
</dbReference>
<dbReference type="AlphaFoldDB" id="A0A7W7Y2L9"/>
<keyword evidence="3" id="KW-1003">Cell membrane</keyword>
<dbReference type="CDD" id="cd07302">
    <property type="entry name" value="CHD"/>
    <property type="match status" value="1"/>
</dbReference>
<evidence type="ECO:0000313" key="9">
    <source>
        <dbReference type="EMBL" id="MBB5020936.1"/>
    </source>
</evidence>
<dbReference type="Pfam" id="PF00211">
    <property type="entry name" value="Guanylate_cyc"/>
    <property type="match status" value="1"/>
</dbReference>
<feature type="transmembrane region" description="Helical" evidence="7">
    <location>
        <begin position="363"/>
        <end position="383"/>
    </location>
</feature>
<dbReference type="FunFam" id="3.30.70.1230:FF:000016">
    <property type="entry name" value="Adenylate/guanylate cyclase domain-containing protein"/>
    <property type="match status" value="1"/>
</dbReference>
<accession>A0A7W7Y2L9</accession>
<feature type="domain" description="Guanylate cyclase" evidence="8">
    <location>
        <begin position="453"/>
        <end position="585"/>
    </location>
</feature>
<dbReference type="PROSITE" id="PS50125">
    <property type="entry name" value="GUANYLATE_CYCLASE_2"/>
    <property type="match status" value="1"/>
</dbReference>
<feature type="transmembrane region" description="Helical" evidence="7">
    <location>
        <begin position="333"/>
        <end position="356"/>
    </location>
</feature>
<evidence type="ECO:0000313" key="10">
    <source>
        <dbReference type="Proteomes" id="UP000528322"/>
    </source>
</evidence>